<protein>
    <recommendedName>
        <fullName evidence="2">DUF642 domain-containing protein</fullName>
    </recommendedName>
</protein>
<sequence>MSGKFYGLICKIIFVLAHLHTKALSVPDQLVQNGGFDSELFLQPENESEWSIGKSKIKLPNWRISNGNIQLLSSKYFYATPPSWSNIGNYCVHLNGAEGPATILSAPLLGQIAGAIYNLSIDVAGTPLGGELYKKLQITIIFHRKIPFWLFDEYTLPQYEASNPYNSRTIPWTTTKYAFLGTGRKTLIKIASKSEGSKGFLIDNVRVSLHNILDNGSFEQLIQDNTTTTFPDIVNSPSWRIKNWYLESGSIKYIRGRIQPSTDLSGTAIDLNGDGPGLLTRNVSTINNELYYISFDYAANPEAEIVFKGYFSLTVLTQAVNDENSTLPSTIKQKLIKVTSKGRSNSAVGWQTCKVGFYAKSDFTTIRFQSSVNGTFGPLLDSVQMYQYYKSFPGSS</sequence>
<dbReference type="Proteomes" id="UP001633002">
    <property type="component" value="Unassembled WGS sequence"/>
</dbReference>
<keyword evidence="4" id="KW-1185">Reference proteome</keyword>
<accession>A0ABD3GT49</accession>
<evidence type="ECO:0000256" key="1">
    <source>
        <dbReference type="SAM" id="SignalP"/>
    </source>
</evidence>
<proteinExistence type="predicted"/>
<feature type="signal peptide" evidence="1">
    <location>
        <begin position="1"/>
        <end position="25"/>
    </location>
</feature>
<reference evidence="3 4" key="1">
    <citation type="submission" date="2024-09" db="EMBL/GenBank/DDBJ databases">
        <title>Chromosome-scale assembly of Riccia sorocarpa.</title>
        <authorList>
            <person name="Paukszto L."/>
        </authorList>
    </citation>
    <scope>NUCLEOTIDE SEQUENCE [LARGE SCALE GENOMIC DNA]</scope>
    <source>
        <strain evidence="3">LP-2024</strain>
        <tissue evidence="3">Aerial parts of the thallus</tissue>
    </source>
</reference>
<evidence type="ECO:0000259" key="2">
    <source>
        <dbReference type="Pfam" id="PF04862"/>
    </source>
</evidence>
<feature type="domain" description="DUF642" evidence="2">
    <location>
        <begin position="212"/>
        <end position="385"/>
    </location>
</feature>
<comment type="caution">
    <text evidence="3">The sequence shown here is derived from an EMBL/GenBank/DDBJ whole genome shotgun (WGS) entry which is preliminary data.</text>
</comment>
<dbReference type="Pfam" id="PF04862">
    <property type="entry name" value="DUF642"/>
    <property type="match status" value="1"/>
</dbReference>
<gene>
    <name evidence="3" type="ORF">R1sor_000447</name>
</gene>
<feature type="chain" id="PRO_5044792784" description="DUF642 domain-containing protein" evidence="1">
    <location>
        <begin position="26"/>
        <end position="396"/>
    </location>
</feature>
<keyword evidence="1" id="KW-0732">Signal</keyword>
<evidence type="ECO:0000313" key="4">
    <source>
        <dbReference type="Proteomes" id="UP001633002"/>
    </source>
</evidence>
<dbReference type="InterPro" id="IPR006946">
    <property type="entry name" value="DGR2-like_dom"/>
</dbReference>
<dbReference type="Gene3D" id="2.60.120.260">
    <property type="entry name" value="Galactose-binding domain-like"/>
    <property type="match status" value="1"/>
</dbReference>
<organism evidence="3 4">
    <name type="scientific">Riccia sorocarpa</name>
    <dbReference type="NCBI Taxonomy" id="122646"/>
    <lineage>
        <taxon>Eukaryota</taxon>
        <taxon>Viridiplantae</taxon>
        <taxon>Streptophyta</taxon>
        <taxon>Embryophyta</taxon>
        <taxon>Marchantiophyta</taxon>
        <taxon>Marchantiopsida</taxon>
        <taxon>Marchantiidae</taxon>
        <taxon>Marchantiales</taxon>
        <taxon>Ricciaceae</taxon>
        <taxon>Riccia</taxon>
    </lineage>
</organism>
<dbReference type="AlphaFoldDB" id="A0ABD3GT49"/>
<name>A0ABD3GT49_9MARC</name>
<dbReference type="EMBL" id="JBJQOH010000006">
    <property type="protein sequence ID" value="KAL3682425.1"/>
    <property type="molecule type" value="Genomic_DNA"/>
</dbReference>
<evidence type="ECO:0000313" key="3">
    <source>
        <dbReference type="EMBL" id="KAL3682425.1"/>
    </source>
</evidence>